<feature type="chain" id="PRO_5002255803" evidence="3">
    <location>
        <begin position="20"/>
        <end position="277"/>
    </location>
</feature>
<evidence type="ECO:0000256" key="2">
    <source>
        <dbReference type="SAM" id="MobiDB-lite"/>
    </source>
</evidence>
<feature type="region of interest" description="Disordered" evidence="2">
    <location>
        <begin position="155"/>
        <end position="175"/>
    </location>
</feature>
<dbReference type="GeneID" id="25293258"/>
<dbReference type="PANTHER" id="PTHR40633:SF1">
    <property type="entry name" value="GPI ANCHORED SERINE-THREONINE RICH PROTEIN (AFU_ORTHOLOGUE AFUA_1G03630)"/>
    <property type="match status" value="1"/>
</dbReference>
<dbReference type="Pfam" id="PF10342">
    <property type="entry name" value="Kre9_KNH"/>
    <property type="match status" value="1"/>
</dbReference>
<dbReference type="Proteomes" id="UP000053617">
    <property type="component" value="Unassembled WGS sequence"/>
</dbReference>
<protein>
    <submittedName>
        <fullName evidence="5">Rhinocladiella mackenziei CBS 650.93 unplaced genomic scaffold supercont1.4, whole genome shotgun sequence</fullName>
    </submittedName>
</protein>
<dbReference type="HOGENOM" id="CLU_087647_0_0_1"/>
<evidence type="ECO:0000313" key="6">
    <source>
        <dbReference type="Proteomes" id="UP000053617"/>
    </source>
</evidence>
<dbReference type="RefSeq" id="XP_013271456.1">
    <property type="nucleotide sequence ID" value="XM_013416002.1"/>
</dbReference>
<keyword evidence="1 3" id="KW-0732">Signal</keyword>
<evidence type="ECO:0000256" key="3">
    <source>
        <dbReference type="SAM" id="SignalP"/>
    </source>
</evidence>
<dbReference type="InterPro" id="IPR018466">
    <property type="entry name" value="Kre9/Knh1-like_N"/>
</dbReference>
<dbReference type="EMBL" id="KN847478">
    <property type="protein sequence ID" value="KIX04320.1"/>
    <property type="molecule type" value="Genomic_DNA"/>
</dbReference>
<evidence type="ECO:0000313" key="5">
    <source>
        <dbReference type="EMBL" id="KIX04320.1"/>
    </source>
</evidence>
<proteinExistence type="predicted"/>
<name>A0A0D2J5J2_9EURO</name>
<accession>A0A0D2J5J2</accession>
<gene>
    <name evidence="5" type="ORF">Z518_05187</name>
</gene>
<evidence type="ECO:0000259" key="4">
    <source>
        <dbReference type="Pfam" id="PF10342"/>
    </source>
</evidence>
<dbReference type="AlphaFoldDB" id="A0A0D2J5J2"/>
<feature type="signal peptide" evidence="3">
    <location>
        <begin position="1"/>
        <end position="19"/>
    </location>
</feature>
<dbReference type="OrthoDB" id="4094614at2759"/>
<organism evidence="5 6">
    <name type="scientific">Rhinocladiella mackenziei CBS 650.93</name>
    <dbReference type="NCBI Taxonomy" id="1442369"/>
    <lineage>
        <taxon>Eukaryota</taxon>
        <taxon>Fungi</taxon>
        <taxon>Dikarya</taxon>
        <taxon>Ascomycota</taxon>
        <taxon>Pezizomycotina</taxon>
        <taxon>Eurotiomycetes</taxon>
        <taxon>Chaetothyriomycetidae</taxon>
        <taxon>Chaetothyriales</taxon>
        <taxon>Herpotrichiellaceae</taxon>
        <taxon>Rhinocladiella</taxon>
    </lineage>
</organism>
<dbReference type="InterPro" id="IPR052982">
    <property type="entry name" value="SRP1/TIP1-like"/>
</dbReference>
<dbReference type="PANTHER" id="PTHR40633">
    <property type="entry name" value="MATRIX PROTEIN, PUTATIVE (AFU_ORTHOLOGUE AFUA_8G05410)-RELATED"/>
    <property type="match status" value="1"/>
</dbReference>
<keyword evidence="6" id="KW-1185">Reference proteome</keyword>
<evidence type="ECO:0000256" key="1">
    <source>
        <dbReference type="ARBA" id="ARBA00022729"/>
    </source>
</evidence>
<reference evidence="5 6" key="1">
    <citation type="submission" date="2015-01" db="EMBL/GenBank/DDBJ databases">
        <title>The Genome Sequence of Rhinocladiella mackenzie CBS 650.93.</title>
        <authorList>
            <consortium name="The Broad Institute Genomics Platform"/>
            <person name="Cuomo C."/>
            <person name="de Hoog S."/>
            <person name="Gorbushina A."/>
            <person name="Stielow B."/>
            <person name="Teixiera M."/>
            <person name="Abouelleil A."/>
            <person name="Chapman S.B."/>
            <person name="Priest M."/>
            <person name="Young S.K."/>
            <person name="Wortman J."/>
            <person name="Nusbaum C."/>
            <person name="Birren B."/>
        </authorList>
    </citation>
    <scope>NUCLEOTIDE SEQUENCE [LARGE SCALE GENOMIC DNA]</scope>
    <source>
        <strain evidence="5 6">CBS 650.93</strain>
    </source>
</reference>
<feature type="domain" description="Yeast cell wall synthesis Kre9/Knh1-like N-terminal" evidence="4">
    <location>
        <begin position="33"/>
        <end position="130"/>
    </location>
</feature>
<dbReference type="VEuPathDB" id="FungiDB:Z518_05187"/>
<sequence>MYSIVPFLVASGLITVAQAYTKPTEATWGPLLTPDLSNSVTQGQEFTVTWDPEDHPTDGVTVSLVLCHGPSSNCVPSDDAIASGIPADQKSFKWEVPCDLATGTAGTDNGYGMLIIVDGTGEFQYSTQFSCLAGKACSISSASSSSKSTAVTSTADNGSIILGPPAQQTGTWSSLSNSTTTYTGSGWSSATATLTAGSTGYTFGGSPSTFTTVSGTTVNGASTASTAPAETTVVAGGSTESASAPAASASTFGGGAPQVGWNAAVAVVAGAAALFAF</sequence>